<dbReference type="InterPro" id="IPR050815">
    <property type="entry name" value="TF_fung"/>
</dbReference>
<dbReference type="AlphaFoldDB" id="A0A084Q804"/>
<dbReference type="PANTHER" id="PTHR47338:SF9">
    <property type="entry name" value="ZN(II)2CYS6 TRANSCRIPTION FACTOR (EUROFUNG)"/>
    <property type="match status" value="1"/>
</dbReference>
<dbReference type="GO" id="GO:0008270">
    <property type="term" value="F:zinc ion binding"/>
    <property type="evidence" value="ECO:0007669"/>
    <property type="project" value="InterPro"/>
</dbReference>
<dbReference type="CDD" id="cd12148">
    <property type="entry name" value="fungal_TF_MHR"/>
    <property type="match status" value="1"/>
</dbReference>
<dbReference type="OrthoDB" id="424974at2759"/>
<dbReference type="GO" id="GO:0000981">
    <property type="term" value="F:DNA-binding transcription factor activity, RNA polymerase II-specific"/>
    <property type="evidence" value="ECO:0007669"/>
    <property type="project" value="InterPro"/>
</dbReference>
<evidence type="ECO:0000256" key="6">
    <source>
        <dbReference type="SAM" id="MobiDB-lite"/>
    </source>
</evidence>
<accession>A0A084Q804</accession>
<evidence type="ECO:0000256" key="1">
    <source>
        <dbReference type="ARBA" id="ARBA00004123"/>
    </source>
</evidence>
<dbReference type="STRING" id="1283841.A0A084Q804"/>
<keyword evidence="4" id="KW-0804">Transcription</keyword>
<evidence type="ECO:0000256" key="5">
    <source>
        <dbReference type="ARBA" id="ARBA00023242"/>
    </source>
</evidence>
<evidence type="ECO:0000256" key="3">
    <source>
        <dbReference type="ARBA" id="ARBA00023015"/>
    </source>
</evidence>
<keyword evidence="5" id="KW-0539">Nucleus</keyword>
<gene>
    <name evidence="8" type="ORF">S40285_09330</name>
</gene>
<keyword evidence="2" id="KW-0479">Metal-binding</keyword>
<dbReference type="GO" id="GO:0006351">
    <property type="term" value="P:DNA-templated transcription"/>
    <property type="evidence" value="ECO:0007669"/>
    <property type="project" value="InterPro"/>
</dbReference>
<dbReference type="OMA" id="REYWGPW"/>
<dbReference type="Pfam" id="PF04082">
    <property type="entry name" value="Fungal_trans"/>
    <property type="match status" value="1"/>
</dbReference>
<feature type="compositionally biased region" description="Low complexity" evidence="6">
    <location>
        <begin position="97"/>
        <end position="110"/>
    </location>
</feature>
<evidence type="ECO:0000259" key="7">
    <source>
        <dbReference type="Pfam" id="PF04082"/>
    </source>
</evidence>
<dbReference type="PANTHER" id="PTHR47338">
    <property type="entry name" value="ZN(II)2CYS6 TRANSCRIPTION FACTOR (EUROFUNG)-RELATED"/>
    <property type="match status" value="1"/>
</dbReference>
<dbReference type="HOGENOM" id="CLU_015161_3_0_1"/>
<dbReference type="InterPro" id="IPR007219">
    <property type="entry name" value="XnlR_reg_dom"/>
</dbReference>
<feature type="domain" description="Xylanolytic transcriptional activator regulatory" evidence="7">
    <location>
        <begin position="31"/>
        <end position="140"/>
    </location>
</feature>
<sequence length="460" mass="51967">MVLSLPQAFDIFEITQWLIKRTLTIEGEMVQCRVHASLTITLSRSARLHREPSQEHGNEVSIEERRRCYWSIVLLHRLIGEPMIEETSDSQIGLPFPSSATSRPAATATPESRSVAASHPQDGQKGIISLVIQLSEIWSMAQQYVRTRGGTASPNLKGLYPWNPASMYSRGLESLMSLSSKLPSGHRYRSMRFASISSEELEESREYWAPWILSRLLYHASICVLNHPILIMLQLQGDGDVSELFLQQTTFARAHHTSWLLHFFETVDSKSFYISDPVFGYSVAVLATIELYQIFVEEKEEAASKRKENYELCLKMLRNLSDRWPYLKHTVHNLQCLMRTTSTFYQDKMASQNVNSISVDISGFLQILLICDFCSTNGNTPSIFGSTLSPRPSSDIPHRANLAQLPLITRIDGPSTEPVQLESLPDLLPSAADLAQFQMDDEMFLPAEQFFSGLYHAASL</sequence>
<dbReference type="Proteomes" id="UP000028524">
    <property type="component" value="Unassembled WGS sequence"/>
</dbReference>
<organism evidence="8 9">
    <name type="scientific">Stachybotrys chlorohalonatus (strain IBT 40285)</name>
    <dbReference type="NCBI Taxonomy" id="1283841"/>
    <lineage>
        <taxon>Eukaryota</taxon>
        <taxon>Fungi</taxon>
        <taxon>Dikarya</taxon>
        <taxon>Ascomycota</taxon>
        <taxon>Pezizomycotina</taxon>
        <taxon>Sordariomycetes</taxon>
        <taxon>Hypocreomycetidae</taxon>
        <taxon>Hypocreales</taxon>
        <taxon>Stachybotryaceae</taxon>
        <taxon>Stachybotrys</taxon>
    </lineage>
</organism>
<keyword evidence="3" id="KW-0805">Transcription regulation</keyword>
<evidence type="ECO:0000256" key="4">
    <source>
        <dbReference type="ARBA" id="ARBA00023163"/>
    </source>
</evidence>
<dbReference type="GO" id="GO:0005634">
    <property type="term" value="C:nucleus"/>
    <property type="evidence" value="ECO:0007669"/>
    <property type="project" value="UniProtKB-SubCell"/>
</dbReference>
<evidence type="ECO:0000313" key="9">
    <source>
        <dbReference type="Proteomes" id="UP000028524"/>
    </source>
</evidence>
<reference evidence="8 9" key="1">
    <citation type="journal article" date="2014" name="BMC Genomics">
        <title>Comparative genome sequencing reveals chemotype-specific gene clusters in the toxigenic black mold Stachybotrys.</title>
        <authorList>
            <person name="Semeiks J."/>
            <person name="Borek D."/>
            <person name="Otwinowski Z."/>
            <person name="Grishin N.V."/>
        </authorList>
    </citation>
    <scope>NUCLEOTIDE SEQUENCE [LARGE SCALE GENOMIC DNA]</scope>
    <source>
        <strain evidence="8 9">IBT 40285</strain>
    </source>
</reference>
<name>A0A084Q804_STAC4</name>
<proteinExistence type="predicted"/>
<comment type="subcellular location">
    <subcellularLocation>
        <location evidence="1">Nucleus</location>
    </subcellularLocation>
</comment>
<protein>
    <recommendedName>
        <fullName evidence="7">Xylanolytic transcriptional activator regulatory domain-containing protein</fullName>
    </recommendedName>
</protein>
<dbReference type="GO" id="GO:0003677">
    <property type="term" value="F:DNA binding"/>
    <property type="evidence" value="ECO:0007669"/>
    <property type="project" value="InterPro"/>
</dbReference>
<dbReference type="EMBL" id="KL661928">
    <property type="protein sequence ID" value="KFA60089.1"/>
    <property type="molecule type" value="Genomic_DNA"/>
</dbReference>
<feature type="region of interest" description="Disordered" evidence="6">
    <location>
        <begin position="90"/>
        <end position="121"/>
    </location>
</feature>
<dbReference type="InParanoid" id="A0A084Q804"/>
<evidence type="ECO:0000256" key="2">
    <source>
        <dbReference type="ARBA" id="ARBA00022723"/>
    </source>
</evidence>
<keyword evidence="9" id="KW-1185">Reference proteome</keyword>
<evidence type="ECO:0000313" key="8">
    <source>
        <dbReference type="EMBL" id="KFA60089.1"/>
    </source>
</evidence>